<protein>
    <submittedName>
        <fullName evidence="3">Recombinase zinc beta ribbon domain-containing protein</fullName>
    </submittedName>
</protein>
<keyword evidence="4" id="KW-1185">Reference proteome</keyword>
<evidence type="ECO:0000259" key="1">
    <source>
        <dbReference type="PROSITE" id="PS51736"/>
    </source>
</evidence>
<dbReference type="GO" id="GO:0003677">
    <property type="term" value="F:DNA binding"/>
    <property type="evidence" value="ECO:0007669"/>
    <property type="project" value="InterPro"/>
</dbReference>
<evidence type="ECO:0000313" key="4">
    <source>
        <dbReference type="Proteomes" id="UP000184301"/>
    </source>
</evidence>
<dbReference type="PANTHER" id="PTHR30461:SF23">
    <property type="entry name" value="DNA RECOMBINASE-RELATED"/>
    <property type="match status" value="1"/>
</dbReference>
<dbReference type="EMBL" id="FQZY01000016">
    <property type="protein sequence ID" value="SHJ76047.1"/>
    <property type="molecule type" value="Genomic_DNA"/>
</dbReference>
<feature type="domain" description="Resolvase/invertase-type recombinase catalytic" evidence="1">
    <location>
        <begin position="1"/>
        <end position="153"/>
    </location>
</feature>
<dbReference type="Pfam" id="PF07508">
    <property type="entry name" value="Recombinase"/>
    <property type="match status" value="1"/>
</dbReference>
<dbReference type="InterPro" id="IPR038109">
    <property type="entry name" value="DNA_bind_recomb_sf"/>
</dbReference>
<evidence type="ECO:0000259" key="2">
    <source>
        <dbReference type="PROSITE" id="PS51737"/>
    </source>
</evidence>
<dbReference type="STRING" id="1121950.SAMN02745243_01303"/>
<dbReference type="Pfam" id="PF13408">
    <property type="entry name" value="Zn_ribbon_recom"/>
    <property type="match status" value="1"/>
</dbReference>
<dbReference type="InterPro" id="IPR011109">
    <property type="entry name" value="DNA_bind_recombinase_dom"/>
</dbReference>
<feature type="domain" description="Recombinase" evidence="2">
    <location>
        <begin position="161"/>
        <end position="297"/>
    </location>
</feature>
<dbReference type="Pfam" id="PF00239">
    <property type="entry name" value="Resolvase"/>
    <property type="match status" value="1"/>
</dbReference>
<dbReference type="SUPFAM" id="SSF53041">
    <property type="entry name" value="Resolvase-like"/>
    <property type="match status" value="1"/>
</dbReference>
<name>A0A1M6LXR2_9FIRM</name>
<organism evidence="3 4">
    <name type="scientific">Hespellia stercorisuis DSM 15480</name>
    <dbReference type="NCBI Taxonomy" id="1121950"/>
    <lineage>
        <taxon>Bacteria</taxon>
        <taxon>Bacillati</taxon>
        <taxon>Bacillota</taxon>
        <taxon>Clostridia</taxon>
        <taxon>Lachnospirales</taxon>
        <taxon>Lachnospiraceae</taxon>
        <taxon>Hespellia</taxon>
    </lineage>
</organism>
<dbReference type="PROSITE" id="PS51737">
    <property type="entry name" value="RECOMBINASE_DNA_BIND"/>
    <property type="match status" value="1"/>
</dbReference>
<dbReference type="RefSeq" id="WP_242945367.1">
    <property type="nucleotide sequence ID" value="NZ_FQZY01000016.1"/>
</dbReference>
<dbReference type="AlphaFoldDB" id="A0A1M6LXR2"/>
<dbReference type="InterPro" id="IPR006119">
    <property type="entry name" value="Resolv_N"/>
</dbReference>
<sequence>MLLRVSSNQQLDADGDLTIQRQLVAEYIKKQRNWILDEKEYFEGSNSGYNNAVTDRAILQEIKKDAEGGEFDILVCYKDDRVGRRMWEVGAYVMELKKIGVDIYTVKDGCISPQTDDIMGQMVLALRYGNAQKSSSDTGMRVKDTAKKLVQEGRFVGGRAPFGYELVYSGEISRHGRALKKLQIIWAQAEVVRYIYRLSMVKEYGSSKIAKELNLDPYYHAMAPNSDWRSGTVTGILTNPVYCGYMSYNRREKKDGRYRTTGSCDRFFSEKQILELVIIPKEQWEQVQTKRKLRSQQYAKTPENAAANVIGKNDGMLALIDVAYCGCCGRKLTNGTKYNYWTIKETGERRASRSGAYKCPGAWEGGPHENSSVFRADQVEAAVFESVGTYLEFLNRDVEIMEEIQACIREKDREQIQRTLRVEMELEKMQEKIRVMETHIPDAVAGEYPISAADLGGAIRMQRELCAEKKREIAALKKACGEEACGEEACREKACREKACEKKEYGTRLTWKDVFENADHDTQRVVINKLVKRIYIKRQEIHIEFNYLKNDHPDG</sequence>
<dbReference type="PROSITE" id="PS51736">
    <property type="entry name" value="RECOMBINASES_3"/>
    <property type="match status" value="1"/>
</dbReference>
<proteinExistence type="predicted"/>
<reference evidence="3 4" key="1">
    <citation type="submission" date="2016-11" db="EMBL/GenBank/DDBJ databases">
        <authorList>
            <person name="Jaros S."/>
            <person name="Januszkiewicz K."/>
            <person name="Wedrychowicz H."/>
        </authorList>
    </citation>
    <scope>NUCLEOTIDE SEQUENCE [LARGE SCALE GENOMIC DNA]</scope>
    <source>
        <strain evidence="3 4">DSM 15480</strain>
    </source>
</reference>
<dbReference type="Proteomes" id="UP000184301">
    <property type="component" value="Unassembled WGS sequence"/>
</dbReference>
<gene>
    <name evidence="3" type="ORF">SAMN02745243_01303</name>
</gene>
<accession>A0A1M6LXR2</accession>
<dbReference type="InterPro" id="IPR036162">
    <property type="entry name" value="Resolvase-like_N_sf"/>
</dbReference>
<dbReference type="SMART" id="SM00857">
    <property type="entry name" value="Resolvase"/>
    <property type="match status" value="1"/>
</dbReference>
<dbReference type="GO" id="GO:0000150">
    <property type="term" value="F:DNA strand exchange activity"/>
    <property type="evidence" value="ECO:0007669"/>
    <property type="project" value="InterPro"/>
</dbReference>
<dbReference type="InterPro" id="IPR025827">
    <property type="entry name" value="Zn_ribbon_recom_dom"/>
</dbReference>
<dbReference type="InterPro" id="IPR050639">
    <property type="entry name" value="SSR_resolvase"/>
</dbReference>
<dbReference type="PANTHER" id="PTHR30461">
    <property type="entry name" value="DNA-INVERTASE FROM LAMBDOID PROPHAGE"/>
    <property type="match status" value="1"/>
</dbReference>
<dbReference type="Gene3D" id="3.40.50.1390">
    <property type="entry name" value="Resolvase, N-terminal catalytic domain"/>
    <property type="match status" value="1"/>
</dbReference>
<dbReference type="Gene3D" id="3.90.1750.20">
    <property type="entry name" value="Putative Large Serine Recombinase, Chain B, Domain 2"/>
    <property type="match status" value="1"/>
</dbReference>
<evidence type="ECO:0000313" key="3">
    <source>
        <dbReference type="EMBL" id="SHJ76047.1"/>
    </source>
</evidence>